<dbReference type="Pfam" id="PF03793">
    <property type="entry name" value="PASTA"/>
    <property type="match status" value="1"/>
</dbReference>
<dbReference type="CDD" id="cd06577">
    <property type="entry name" value="PASTA_pknB"/>
    <property type="match status" value="1"/>
</dbReference>
<feature type="domain" description="PASTA" evidence="2">
    <location>
        <begin position="150"/>
        <end position="218"/>
    </location>
</feature>
<proteinExistence type="predicted"/>
<dbReference type="SMART" id="SM00740">
    <property type="entry name" value="PASTA"/>
    <property type="match status" value="1"/>
</dbReference>
<feature type="chain" id="PRO_5046768770" description="PASTA domain-containing protein" evidence="1">
    <location>
        <begin position="26"/>
        <end position="225"/>
    </location>
</feature>
<sequence length="225" mass="23873">MRFLVRLTTLAATVAALLVPSAASATAPTATLTAATITFTTNDDDKDADTQVLVDITAADGRPVASRHDQYSHFDDDSVHGPYGLYVFEGITAANLVPGSLRIADQSSVWDTWKFGYRVTLTFSDGTTYVVSEKYKQLDDWDSFTTSFAVVAQARVPDLRGRSQTEATAALKAVGLVVGTVFTKKASRCEDVGTVLSSSPSAGTPLDAGRKVDITIGTKPSIPCV</sequence>
<comment type="caution">
    <text evidence="3">The sequence shown here is derived from an EMBL/GenBank/DDBJ whole genome shotgun (WGS) entry which is preliminary data.</text>
</comment>
<dbReference type="EMBL" id="BAAAGX010000020">
    <property type="protein sequence ID" value="GAA0260086.1"/>
    <property type="molecule type" value="Genomic_DNA"/>
</dbReference>
<protein>
    <recommendedName>
        <fullName evidence="2">PASTA domain-containing protein</fullName>
    </recommendedName>
</protein>
<evidence type="ECO:0000313" key="4">
    <source>
        <dbReference type="Proteomes" id="UP001500967"/>
    </source>
</evidence>
<keyword evidence="1" id="KW-0732">Signal</keyword>
<gene>
    <name evidence="3" type="ORF">GCM10009539_51870</name>
</gene>
<evidence type="ECO:0000256" key="1">
    <source>
        <dbReference type="SAM" id="SignalP"/>
    </source>
</evidence>
<name>A0ABP3EDC0_9ACTN</name>
<organism evidence="3 4">
    <name type="scientific">Cryptosporangium japonicum</name>
    <dbReference type="NCBI Taxonomy" id="80872"/>
    <lineage>
        <taxon>Bacteria</taxon>
        <taxon>Bacillati</taxon>
        <taxon>Actinomycetota</taxon>
        <taxon>Actinomycetes</taxon>
        <taxon>Cryptosporangiales</taxon>
        <taxon>Cryptosporangiaceae</taxon>
        <taxon>Cryptosporangium</taxon>
    </lineage>
</organism>
<accession>A0ABP3EDC0</accession>
<evidence type="ECO:0000313" key="3">
    <source>
        <dbReference type="EMBL" id="GAA0260086.1"/>
    </source>
</evidence>
<feature type="signal peptide" evidence="1">
    <location>
        <begin position="1"/>
        <end position="25"/>
    </location>
</feature>
<dbReference type="Gene3D" id="3.30.10.20">
    <property type="match status" value="1"/>
</dbReference>
<reference evidence="4" key="1">
    <citation type="journal article" date="2019" name="Int. J. Syst. Evol. Microbiol.">
        <title>The Global Catalogue of Microorganisms (GCM) 10K type strain sequencing project: providing services to taxonomists for standard genome sequencing and annotation.</title>
        <authorList>
            <consortium name="The Broad Institute Genomics Platform"/>
            <consortium name="The Broad Institute Genome Sequencing Center for Infectious Disease"/>
            <person name="Wu L."/>
            <person name="Ma J."/>
        </authorList>
    </citation>
    <scope>NUCLEOTIDE SEQUENCE [LARGE SCALE GENOMIC DNA]</scope>
    <source>
        <strain evidence="4">JCM 10425</strain>
    </source>
</reference>
<dbReference type="PROSITE" id="PS51178">
    <property type="entry name" value="PASTA"/>
    <property type="match status" value="1"/>
</dbReference>
<dbReference type="Proteomes" id="UP001500967">
    <property type="component" value="Unassembled WGS sequence"/>
</dbReference>
<dbReference type="InterPro" id="IPR005543">
    <property type="entry name" value="PASTA_dom"/>
</dbReference>
<keyword evidence="4" id="KW-1185">Reference proteome</keyword>
<evidence type="ECO:0000259" key="2">
    <source>
        <dbReference type="PROSITE" id="PS51178"/>
    </source>
</evidence>
<dbReference type="RefSeq" id="WP_344651518.1">
    <property type="nucleotide sequence ID" value="NZ_BAAAGX010000020.1"/>
</dbReference>